<dbReference type="InterPro" id="IPR007235">
    <property type="entry name" value="Glyco_trans_28_C"/>
</dbReference>
<name>A0A4R2LGX4_9FIRM</name>
<comment type="caution">
    <text evidence="7">The sequence shown here is derived from an EMBL/GenBank/DDBJ whole genome shotgun (WGS) entry which is preliminary data.</text>
</comment>
<evidence type="ECO:0000313" key="7">
    <source>
        <dbReference type="EMBL" id="TCO84064.1"/>
    </source>
</evidence>
<keyword evidence="4 7" id="KW-0808">Transferase</keyword>
<evidence type="ECO:0000256" key="4">
    <source>
        <dbReference type="ARBA" id="ARBA00022679"/>
    </source>
</evidence>
<dbReference type="Proteomes" id="UP000295711">
    <property type="component" value="Unassembled WGS sequence"/>
</dbReference>
<keyword evidence="3" id="KW-0328">Glycosyltransferase</keyword>
<comment type="similarity">
    <text evidence="2">Belongs to the glycosyltransferase 28 family.</text>
</comment>
<dbReference type="EMBL" id="SLXA01000010">
    <property type="protein sequence ID" value="TCO84064.1"/>
    <property type="molecule type" value="Genomic_DNA"/>
</dbReference>
<accession>A0A4R2LGX4</accession>
<dbReference type="Pfam" id="PF06925">
    <property type="entry name" value="MGDG_synth"/>
    <property type="match status" value="1"/>
</dbReference>
<feature type="domain" description="Diacylglycerol glucosyltransferase N-terminal" evidence="6">
    <location>
        <begin position="14"/>
        <end position="184"/>
    </location>
</feature>
<dbReference type="InterPro" id="IPR009695">
    <property type="entry name" value="Diacylglyc_glucosyltr_N"/>
</dbReference>
<dbReference type="GO" id="GO:0016020">
    <property type="term" value="C:membrane"/>
    <property type="evidence" value="ECO:0007669"/>
    <property type="project" value="UniProtKB-SubCell"/>
</dbReference>
<dbReference type="GO" id="GO:0016758">
    <property type="term" value="F:hexosyltransferase activity"/>
    <property type="evidence" value="ECO:0007669"/>
    <property type="project" value="InterPro"/>
</dbReference>
<proteinExistence type="inferred from homology"/>
<evidence type="ECO:0000256" key="2">
    <source>
        <dbReference type="ARBA" id="ARBA00006962"/>
    </source>
</evidence>
<dbReference type="RefSeq" id="WP_165873355.1">
    <property type="nucleotide sequence ID" value="NZ_JANKAQ010000011.1"/>
</dbReference>
<comment type="subcellular location">
    <subcellularLocation>
        <location evidence="1">Membrane</location>
    </subcellularLocation>
</comment>
<dbReference type="GO" id="GO:0009247">
    <property type="term" value="P:glycolipid biosynthetic process"/>
    <property type="evidence" value="ECO:0007669"/>
    <property type="project" value="InterPro"/>
</dbReference>
<evidence type="ECO:0000259" key="6">
    <source>
        <dbReference type="Pfam" id="PF06925"/>
    </source>
</evidence>
<evidence type="ECO:0000259" key="5">
    <source>
        <dbReference type="Pfam" id="PF04101"/>
    </source>
</evidence>
<dbReference type="Gene3D" id="3.40.50.2000">
    <property type="entry name" value="Glycogen Phosphorylase B"/>
    <property type="match status" value="1"/>
</dbReference>
<dbReference type="SUPFAM" id="SSF53756">
    <property type="entry name" value="UDP-Glycosyltransferase/glycogen phosphorylase"/>
    <property type="match status" value="1"/>
</dbReference>
<dbReference type="InterPro" id="IPR050519">
    <property type="entry name" value="Glycosyltransf_28_UgtP"/>
</dbReference>
<dbReference type="Pfam" id="PF04101">
    <property type="entry name" value="Glyco_tran_28_C"/>
    <property type="match status" value="1"/>
</dbReference>
<keyword evidence="8" id="KW-1185">Reference proteome</keyword>
<evidence type="ECO:0000256" key="1">
    <source>
        <dbReference type="ARBA" id="ARBA00004370"/>
    </source>
</evidence>
<evidence type="ECO:0000313" key="8">
    <source>
        <dbReference type="Proteomes" id="UP000295711"/>
    </source>
</evidence>
<feature type="domain" description="Glycosyl transferase family 28 C-terminal" evidence="5">
    <location>
        <begin position="227"/>
        <end position="345"/>
    </location>
</feature>
<evidence type="ECO:0000256" key="3">
    <source>
        <dbReference type="ARBA" id="ARBA00022676"/>
    </source>
</evidence>
<sequence>MKILILTGKFGMGHMKAAEAIKEELTLCREHPEQRCTSRESDIEIIDWIEYMAPFCAKYIYGSYSALIRRSTVFYNLHYKSSENRPISQKPDLACYIRMNQLIHDKKPDLIISVLAYASKAVSYYKALSGSSIPLITCVTDITAHSEWINNHTNVYAVGSEEVRQLFARKGIPEGQIYVTGIPVRQRFKNQEAERNSRPKILLMGGGLGLLPKRLDFYQHLSEKVPADMTLITGKNEKLYRKLHGRFKNIHVLGYVKDIDAYFLCSDLVITKPGGITTFEAIYSETPILALNPTMRQEKYNAAFISKHEIGRTFFLENDAKDAERIAALICNSTQIEHYKQRMRQLKKAYTACTLTEIVNELTAALPLGGTFHDEIFSFNF</sequence>
<protein>
    <submittedName>
        <fullName evidence="7">UDP-N-acetylglucosamine:LPS N-acetylglucosamine transferase</fullName>
    </submittedName>
</protein>
<dbReference type="AlphaFoldDB" id="A0A4R2LGX4"/>
<organism evidence="7 8">
    <name type="scientific">Frisingicoccus caecimuris</name>
    <dbReference type="NCBI Taxonomy" id="1796636"/>
    <lineage>
        <taxon>Bacteria</taxon>
        <taxon>Bacillati</taxon>
        <taxon>Bacillota</taxon>
        <taxon>Clostridia</taxon>
        <taxon>Lachnospirales</taxon>
        <taxon>Lachnospiraceae</taxon>
        <taxon>Frisingicoccus</taxon>
    </lineage>
</organism>
<reference evidence="7 8" key="1">
    <citation type="submission" date="2019-03" db="EMBL/GenBank/DDBJ databases">
        <title>Genomic Encyclopedia of Type Strains, Phase IV (KMG-IV): sequencing the most valuable type-strain genomes for metagenomic binning, comparative biology and taxonomic classification.</title>
        <authorList>
            <person name="Goeker M."/>
        </authorList>
    </citation>
    <scope>NUCLEOTIDE SEQUENCE [LARGE SCALE GENOMIC DNA]</scope>
    <source>
        <strain evidence="7 8">DSM 28559</strain>
    </source>
</reference>
<dbReference type="PANTHER" id="PTHR43025:SF3">
    <property type="entry name" value="MONOGALACTOSYLDIACYLGLYCEROL SYNTHASE 1, CHLOROPLASTIC"/>
    <property type="match status" value="1"/>
</dbReference>
<gene>
    <name evidence="7" type="ORF">EV212_11087</name>
</gene>
<dbReference type="PANTHER" id="PTHR43025">
    <property type="entry name" value="MONOGALACTOSYLDIACYLGLYCEROL SYNTHASE"/>
    <property type="match status" value="1"/>
</dbReference>